<organism evidence="1 3">
    <name type="scientific">Durusdinium trenchii</name>
    <dbReference type="NCBI Taxonomy" id="1381693"/>
    <lineage>
        <taxon>Eukaryota</taxon>
        <taxon>Sar</taxon>
        <taxon>Alveolata</taxon>
        <taxon>Dinophyceae</taxon>
        <taxon>Suessiales</taxon>
        <taxon>Symbiodiniaceae</taxon>
        <taxon>Durusdinium</taxon>
    </lineage>
</organism>
<keyword evidence="3" id="KW-1185">Reference proteome</keyword>
<protein>
    <submittedName>
        <fullName evidence="1">Uncharacterized protein</fullName>
    </submittedName>
</protein>
<proteinExistence type="predicted"/>
<evidence type="ECO:0000313" key="1">
    <source>
        <dbReference type="EMBL" id="CAK8991291.1"/>
    </source>
</evidence>
<sequence>MAPKRKAPEEQKIATVLKKLHVTQQSFKLLSEALHHPLSDLPEDCRQMLLAGLPFSVCVFQDERRVPLDERRLVDPDGRRAAVGSRFAAETPHREERRV</sequence>
<reference evidence="1 3" key="1">
    <citation type="submission" date="2024-02" db="EMBL/GenBank/DDBJ databases">
        <authorList>
            <person name="Chen Y."/>
            <person name="Shah S."/>
            <person name="Dougan E. K."/>
            <person name="Thang M."/>
            <person name="Chan C."/>
        </authorList>
    </citation>
    <scope>NUCLEOTIDE SEQUENCE [LARGE SCALE GENOMIC DNA]</scope>
</reference>
<name>A0ABP0HM38_9DINO</name>
<evidence type="ECO:0000313" key="2">
    <source>
        <dbReference type="EMBL" id="CAK8991818.1"/>
    </source>
</evidence>
<gene>
    <name evidence="1" type="ORF">CCMP2556_LOCUS2393</name>
    <name evidence="2" type="ORF">CCMP2556_LOCUS2604</name>
</gene>
<dbReference type="Proteomes" id="UP001642484">
    <property type="component" value="Unassembled WGS sequence"/>
</dbReference>
<comment type="caution">
    <text evidence="1">The sequence shown here is derived from an EMBL/GenBank/DDBJ whole genome shotgun (WGS) entry which is preliminary data.</text>
</comment>
<dbReference type="EMBL" id="CAXAMN010001002">
    <property type="protein sequence ID" value="CAK8991818.1"/>
    <property type="molecule type" value="Genomic_DNA"/>
</dbReference>
<accession>A0ABP0HM38</accession>
<evidence type="ECO:0000313" key="3">
    <source>
        <dbReference type="Proteomes" id="UP001642484"/>
    </source>
</evidence>
<dbReference type="EMBL" id="CAXAMN010000891">
    <property type="protein sequence ID" value="CAK8991291.1"/>
    <property type="molecule type" value="Genomic_DNA"/>
</dbReference>